<dbReference type="STRING" id="1789224.BFG52_05605"/>
<keyword evidence="1" id="KW-0805">Transcription regulation</keyword>
<dbReference type="InterPro" id="IPR012318">
    <property type="entry name" value="HTH_CRP"/>
</dbReference>
<evidence type="ECO:0000313" key="5">
    <source>
        <dbReference type="EMBL" id="AOA57878.1"/>
    </source>
</evidence>
<gene>
    <name evidence="5" type="ORF">BFG52_05605</name>
</gene>
<dbReference type="RefSeq" id="WP_067553461.1">
    <property type="nucleotide sequence ID" value="NZ_CP016895.1"/>
</dbReference>
<keyword evidence="6" id="KW-1185">Reference proteome</keyword>
<dbReference type="Pfam" id="PF00027">
    <property type="entry name" value="cNMP_binding"/>
    <property type="match status" value="1"/>
</dbReference>
<dbReference type="GO" id="GO:0003677">
    <property type="term" value="F:DNA binding"/>
    <property type="evidence" value="ECO:0007669"/>
    <property type="project" value="UniProtKB-KW"/>
</dbReference>
<feature type="domain" description="HTH crp-type" evidence="4">
    <location>
        <begin position="183"/>
        <end position="256"/>
    </location>
</feature>
<sequence length="278" mass="32106">MNIFSFPSILAKDQVAHDRNAQQSLIQNLHCVTTDYYQYAMELLKEYKFFQLCTEQQQQMIAHHLKIQHYPAGHYIYTANQNCQNIAIILKGIIRTAWTSPEGKHHIYKFLPAGLLTNIVPTVTGQCFGHDHISHEPTVLASIPANIFLDILEKNTKVLYVIFQLICNRTHLHYSDSYYQATQPLAVRLARELIYLVDFFSFQLDSDIKIKIKLSQENLADLLNSSRKNINKELSLLAQQGIVKVRYHQIHILDLKRLRALISETDMNDHSIKTGTQC</sequence>
<dbReference type="CDD" id="cd00038">
    <property type="entry name" value="CAP_ED"/>
    <property type="match status" value="1"/>
</dbReference>
<protein>
    <recommendedName>
        <fullName evidence="4">HTH crp-type domain-containing protein</fullName>
    </recommendedName>
</protein>
<dbReference type="InterPro" id="IPR036388">
    <property type="entry name" value="WH-like_DNA-bd_sf"/>
</dbReference>
<dbReference type="Proteomes" id="UP000093391">
    <property type="component" value="Chromosome"/>
</dbReference>
<evidence type="ECO:0000313" key="6">
    <source>
        <dbReference type="Proteomes" id="UP000093391"/>
    </source>
</evidence>
<dbReference type="SUPFAM" id="SSF46785">
    <property type="entry name" value="Winged helix' DNA-binding domain"/>
    <property type="match status" value="1"/>
</dbReference>
<keyword evidence="2" id="KW-0238">DNA-binding</keyword>
<evidence type="ECO:0000256" key="1">
    <source>
        <dbReference type="ARBA" id="ARBA00023015"/>
    </source>
</evidence>
<evidence type="ECO:0000256" key="3">
    <source>
        <dbReference type="ARBA" id="ARBA00023163"/>
    </source>
</evidence>
<dbReference type="InterPro" id="IPR018490">
    <property type="entry name" value="cNMP-bd_dom_sf"/>
</dbReference>
<evidence type="ECO:0000259" key="4">
    <source>
        <dbReference type="PROSITE" id="PS51063"/>
    </source>
</evidence>
<dbReference type="GO" id="GO:0006355">
    <property type="term" value="P:regulation of DNA-templated transcription"/>
    <property type="evidence" value="ECO:0007669"/>
    <property type="project" value="InterPro"/>
</dbReference>
<dbReference type="InterPro" id="IPR014710">
    <property type="entry name" value="RmlC-like_jellyroll"/>
</dbReference>
<dbReference type="SUPFAM" id="SSF51206">
    <property type="entry name" value="cAMP-binding domain-like"/>
    <property type="match status" value="1"/>
</dbReference>
<reference evidence="5 6" key="1">
    <citation type="submission" date="2016-08" db="EMBL/GenBank/DDBJ databases">
        <authorList>
            <person name="Seilhamer J.J."/>
        </authorList>
    </citation>
    <scope>NUCLEOTIDE SEQUENCE [LARGE SCALE GENOMIC DNA]</scope>
    <source>
        <strain evidence="5 6">BRTC-1</strain>
    </source>
</reference>
<dbReference type="Pfam" id="PF13545">
    <property type="entry name" value="HTH_Crp_2"/>
    <property type="match status" value="1"/>
</dbReference>
<proteinExistence type="predicted"/>
<accession>A0A1B2LY50</accession>
<dbReference type="InterPro" id="IPR036390">
    <property type="entry name" value="WH_DNA-bd_sf"/>
</dbReference>
<dbReference type="InterPro" id="IPR000595">
    <property type="entry name" value="cNMP-bd_dom"/>
</dbReference>
<dbReference type="EMBL" id="CP016895">
    <property type="protein sequence ID" value="AOA57878.1"/>
    <property type="molecule type" value="Genomic_DNA"/>
</dbReference>
<keyword evidence="3" id="KW-0804">Transcription</keyword>
<evidence type="ECO:0000256" key="2">
    <source>
        <dbReference type="ARBA" id="ARBA00023125"/>
    </source>
</evidence>
<dbReference type="Gene3D" id="1.10.10.10">
    <property type="entry name" value="Winged helix-like DNA-binding domain superfamily/Winged helix DNA-binding domain"/>
    <property type="match status" value="1"/>
</dbReference>
<organism evidence="5 6">
    <name type="scientific">Acinetobacter larvae</name>
    <dbReference type="NCBI Taxonomy" id="1789224"/>
    <lineage>
        <taxon>Bacteria</taxon>
        <taxon>Pseudomonadati</taxon>
        <taxon>Pseudomonadota</taxon>
        <taxon>Gammaproteobacteria</taxon>
        <taxon>Moraxellales</taxon>
        <taxon>Moraxellaceae</taxon>
        <taxon>Acinetobacter</taxon>
    </lineage>
</organism>
<dbReference type="Gene3D" id="2.60.120.10">
    <property type="entry name" value="Jelly Rolls"/>
    <property type="match status" value="1"/>
</dbReference>
<dbReference type="SMART" id="SM00419">
    <property type="entry name" value="HTH_CRP"/>
    <property type="match status" value="1"/>
</dbReference>
<dbReference type="AlphaFoldDB" id="A0A1B2LY50"/>
<dbReference type="KEGG" id="ala:BFG52_05605"/>
<name>A0A1B2LY50_9GAMM</name>
<dbReference type="PROSITE" id="PS51063">
    <property type="entry name" value="HTH_CRP_2"/>
    <property type="match status" value="1"/>
</dbReference>